<evidence type="ECO:0000256" key="5">
    <source>
        <dbReference type="ARBA" id="ARBA00023016"/>
    </source>
</evidence>
<keyword evidence="5 10" id="KW-0346">Stress response</keyword>
<dbReference type="AlphaFoldDB" id="A0A0R2FWD7"/>
<dbReference type="EMBL" id="JQAT01000001">
    <property type="protein sequence ID" value="KRN29596.1"/>
    <property type="molecule type" value="Genomic_DNA"/>
</dbReference>
<comment type="function">
    <text evidence="7 10 11">Participates actively in the response to hyperosmotic and heat shock by preventing the aggregation of stress-denatured proteins, in association with DnaK and GrpE. It is the nucleotide exchange factor for DnaK and may function as a thermosensor. Unfolded proteins bind initially to DnaJ; upon interaction with the DnaJ-bound protein, DnaK hydrolyzes its bound ATP, resulting in the formation of a stable complex. GrpE releases ADP from DnaK; ATP binding to DnaK triggers the release of the substrate protein, thus completing the reaction cycle. Several rounds of ATP-dependent interactions between DnaJ, DnaK and GrpE are required for fully efficient folding.</text>
</comment>
<dbReference type="Proteomes" id="UP000051751">
    <property type="component" value="Unassembled WGS sequence"/>
</dbReference>
<comment type="subunit">
    <text evidence="3 10">Homodimer.</text>
</comment>
<evidence type="ECO:0000256" key="6">
    <source>
        <dbReference type="ARBA" id="ARBA00023186"/>
    </source>
</evidence>
<organism evidence="14 17">
    <name type="scientific">Lactobacillus selangorensis</name>
    <dbReference type="NCBI Taxonomy" id="81857"/>
    <lineage>
        <taxon>Bacteria</taxon>
        <taxon>Bacillati</taxon>
        <taxon>Bacillota</taxon>
        <taxon>Bacilli</taxon>
        <taxon>Lactobacillales</taxon>
        <taxon>Lactobacillaceae</taxon>
        <taxon>Lactobacillus</taxon>
    </lineage>
</organism>
<dbReference type="GO" id="GO:0000774">
    <property type="term" value="F:adenyl-nucleotide exchange factor activity"/>
    <property type="evidence" value="ECO:0007669"/>
    <property type="project" value="InterPro"/>
</dbReference>
<dbReference type="SUPFAM" id="SSF51064">
    <property type="entry name" value="Head domain of nucleotide exchange factor GrpE"/>
    <property type="match status" value="1"/>
</dbReference>
<keyword evidence="4 10" id="KW-0963">Cytoplasm</keyword>
<dbReference type="GO" id="GO:0051087">
    <property type="term" value="F:protein-folding chaperone binding"/>
    <property type="evidence" value="ECO:0007669"/>
    <property type="project" value="InterPro"/>
</dbReference>
<evidence type="ECO:0000256" key="9">
    <source>
        <dbReference type="ARBA" id="ARBA00076414"/>
    </source>
</evidence>
<keyword evidence="16" id="KW-1185">Reference proteome</keyword>
<protein>
    <recommendedName>
        <fullName evidence="8 10">Protein GrpE</fullName>
    </recommendedName>
    <alternativeName>
        <fullName evidence="9 10">HSP-70 cofactor</fullName>
    </alternativeName>
</protein>
<keyword evidence="6 10" id="KW-0143">Chaperone</keyword>
<proteinExistence type="inferred from homology"/>
<dbReference type="GO" id="GO:0005737">
    <property type="term" value="C:cytoplasm"/>
    <property type="evidence" value="ECO:0007669"/>
    <property type="project" value="UniProtKB-SubCell"/>
</dbReference>
<dbReference type="Gene3D" id="2.30.22.10">
    <property type="entry name" value="Head domain of nucleotide exchange factor GrpE"/>
    <property type="match status" value="1"/>
</dbReference>
<dbReference type="InterPro" id="IPR009012">
    <property type="entry name" value="GrpE_head"/>
</dbReference>
<name>A0A0R2FWD7_9LACO</name>
<comment type="subcellular location">
    <subcellularLocation>
        <location evidence="1 10">Cytoplasm</location>
    </subcellularLocation>
</comment>
<dbReference type="GO" id="GO:0042803">
    <property type="term" value="F:protein homodimerization activity"/>
    <property type="evidence" value="ECO:0007669"/>
    <property type="project" value="InterPro"/>
</dbReference>
<reference evidence="16 17" key="1">
    <citation type="journal article" date="2015" name="Genome Announc.">
        <title>Expanding the biotechnology potential of lactobacilli through comparative genomics of 213 strains and associated genera.</title>
        <authorList>
            <person name="Sun Z."/>
            <person name="Harris H.M."/>
            <person name="McCann A."/>
            <person name="Guo C."/>
            <person name="Argimon S."/>
            <person name="Zhang W."/>
            <person name="Yang X."/>
            <person name="Jeffery I.B."/>
            <person name="Cooney J.C."/>
            <person name="Kagawa T.F."/>
            <person name="Liu W."/>
            <person name="Song Y."/>
            <person name="Salvetti E."/>
            <person name="Wrobel A."/>
            <person name="Rasinkangas P."/>
            <person name="Parkhill J."/>
            <person name="Rea M.C."/>
            <person name="O'Sullivan O."/>
            <person name="Ritari J."/>
            <person name="Douillard F.P."/>
            <person name="Paul Ross R."/>
            <person name="Yang R."/>
            <person name="Briner A.E."/>
            <person name="Felis G.E."/>
            <person name="de Vos W.M."/>
            <person name="Barrangou R."/>
            <person name="Klaenhammer T.R."/>
            <person name="Caufield P.W."/>
            <person name="Cui Y."/>
            <person name="Zhang H."/>
            <person name="O'Toole P.W."/>
        </authorList>
    </citation>
    <scope>NUCLEOTIDE SEQUENCE [LARGE SCALE GENOMIC DNA]</scope>
    <source>
        <strain evidence="14 17">ATCC BAA-66</strain>
        <strain evidence="15 16">DSM 13344</strain>
    </source>
</reference>
<dbReference type="GO" id="GO:0051082">
    <property type="term" value="F:unfolded protein binding"/>
    <property type="evidence" value="ECO:0007669"/>
    <property type="project" value="TreeGrafter"/>
</dbReference>
<evidence type="ECO:0000256" key="4">
    <source>
        <dbReference type="ARBA" id="ARBA00022490"/>
    </source>
</evidence>
<dbReference type="PRINTS" id="PR00773">
    <property type="entry name" value="GRPEPROTEIN"/>
</dbReference>
<evidence type="ECO:0000256" key="3">
    <source>
        <dbReference type="ARBA" id="ARBA00011738"/>
    </source>
</evidence>
<dbReference type="STRING" id="81857.IV38_GL000482"/>
<dbReference type="PATRIC" id="fig|81857.3.peg.486"/>
<dbReference type="NCBIfam" id="NF010759">
    <property type="entry name" value="PRK14162.1"/>
    <property type="match status" value="1"/>
</dbReference>
<gene>
    <name evidence="10" type="primary">grpE</name>
    <name evidence="14" type="ORF">IV38_GL000482</name>
    <name evidence="15" type="ORF">IV40_GL000186</name>
</gene>
<dbReference type="Gene3D" id="3.90.20.20">
    <property type="match status" value="1"/>
</dbReference>
<dbReference type="Pfam" id="PF01025">
    <property type="entry name" value="GrpE"/>
    <property type="match status" value="1"/>
</dbReference>
<dbReference type="PANTHER" id="PTHR21237:SF23">
    <property type="entry name" value="GRPE PROTEIN HOMOLOG, MITOCHONDRIAL"/>
    <property type="match status" value="1"/>
</dbReference>
<evidence type="ECO:0000256" key="2">
    <source>
        <dbReference type="ARBA" id="ARBA00009054"/>
    </source>
</evidence>
<feature type="compositionally biased region" description="Acidic residues" evidence="13">
    <location>
        <begin position="31"/>
        <end position="41"/>
    </location>
</feature>
<dbReference type="CDD" id="cd00446">
    <property type="entry name" value="GrpE"/>
    <property type="match status" value="1"/>
</dbReference>
<dbReference type="HAMAP" id="MF_01151">
    <property type="entry name" value="GrpE"/>
    <property type="match status" value="1"/>
</dbReference>
<dbReference type="InterPro" id="IPR000740">
    <property type="entry name" value="GrpE"/>
</dbReference>
<evidence type="ECO:0000256" key="10">
    <source>
        <dbReference type="HAMAP-Rule" id="MF_01151"/>
    </source>
</evidence>
<dbReference type="InterPro" id="IPR013805">
    <property type="entry name" value="GrpE_CC"/>
</dbReference>
<evidence type="ECO:0000313" key="14">
    <source>
        <dbReference type="EMBL" id="KRN29596.1"/>
    </source>
</evidence>
<evidence type="ECO:0000256" key="11">
    <source>
        <dbReference type="RuleBase" id="RU000639"/>
    </source>
</evidence>
<dbReference type="EMBL" id="JQAZ01000001">
    <property type="protein sequence ID" value="KRN33874.1"/>
    <property type="molecule type" value="Genomic_DNA"/>
</dbReference>
<dbReference type="NCBIfam" id="NF010738">
    <property type="entry name" value="PRK14140.1"/>
    <property type="match status" value="1"/>
</dbReference>
<accession>A0A0R2FWD7</accession>
<dbReference type="FunFam" id="2.30.22.10:FF:000001">
    <property type="entry name" value="Protein GrpE"/>
    <property type="match status" value="1"/>
</dbReference>
<evidence type="ECO:0000256" key="7">
    <source>
        <dbReference type="ARBA" id="ARBA00053401"/>
    </source>
</evidence>
<evidence type="ECO:0000256" key="12">
    <source>
        <dbReference type="RuleBase" id="RU004478"/>
    </source>
</evidence>
<evidence type="ECO:0000256" key="8">
    <source>
        <dbReference type="ARBA" id="ARBA00072274"/>
    </source>
</evidence>
<feature type="compositionally biased region" description="Basic and acidic residues" evidence="13">
    <location>
        <begin position="1"/>
        <end position="30"/>
    </location>
</feature>
<evidence type="ECO:0000313" key="15">
    <source>
        <dbReference type="EMBL" id="KRN33874.1"/>
    </source>
</evidence>
<dbReference type="PANTHER" id="PTHR21237">
    <property type="entry name" value="GRPE PROTEIN"/>
    <property type="match status" value="1"/>
</dbReference>
<dbReference type="Proteomes" id="UP000051645">
    <property type="component" value="Unassembled WGS sequence"/>
</dbReference>
<dbReference type="SUPFAM" id="SSF58014">
    <property type="entry name" value="Coiled-coil domain of nucleotide exchange factor GrpE"/>
    <property type="match status" value="1"/>
</dbReference>
<feature type="region of interest" description="Disordered" evidence="13">
    <location>
        <begin position="1"/>
        <end position="50"/>
    </location>
</feature>
<comment type="similarity">
    <text evidence="2 10 12">Belongs to the GrpE family.</text>
</comment>
<evidence type="ECO:0000256" key="1">
    <source>
        <dbReference type="ARBA" id="ARBA00004496"/>
    </source>
</evidence>
<comment type="caution">
    <text evidence="14">The sequence shown here is derived from an EMBL/GenBank/DDBJ whole genome shotgun (WGS) entry which is preliminary data.</text>
</comment>
<dbReference type="GO" id="GO:0006457">
    <property type="term" value="P:protein folding"/>
    <property type="evidence" value="ECO:0007669"/>
    <property type="project" value="InterPro"/>
</dbReference>
<dbReference type="PROSITE" id="PS01071">
    <property type="entry name" value="GRPE"/>
    <property type="match status" value="1"/>
</dbReference>
<evidence type="ECO:0000313" key="17">
    <source>
        <dbReference type="Proteomes" id="UP000051751"/>
    </source>
</evidence>
<evidence type="ECO:0000256" key="13">
    <source>
        <dbReference type="SAM" id="MobiDB-lite"/>
    </source>
</evidence>
<evidence type="ECO:0000313" key="16">
    <source>
        <dbReference type="Proteomes" id="UP000051645"/>
    </source>
</evidence>
<sequence length="186" mass="20790">MTLATEKDNASTDAKAQVEKLNRENLHELSQDENEAAADEQDLQKKLDDTEDQYLRAAAEIKNMNARFKREQEQTAKYSGQKLATAILPVADNLERALQTEPTDDSSKQLHKGVEMIYQHLVQALKDNNVTAIDAAGVKFDPKIHQAVQTVPADKDHPADTVTQILQKGYQLKDRVIRPAMVTVAQ</sequence>